<dbReference type="PROSITE" id="PS00622">
    <property type="entry name" value="HTH_LUXR_1"/>
    <property type="match status" value="1"/>
</dbReference>
<dbReference type="PRINTS" id="PR00038">
    <property type="entry name" value="HTHLUXR"/>
</dbReference>
<dbReference type="Pfam" id="PF00196">
    <property type="entry name" value="GerE"/>
    <property type="match status" value="1"/>
</dbReference>
<dbReference type="PROSITE" id="PS50043">
    <property type="entry name" value="HTH_LUXR_2"/>
    <property type="match status" value="1"/>
</dbReference>
<keyword evidence="2" id="KW-0238">DNA-binding</keyword>
<keyword evidence="1" id="KW-0805">Transcription regulation</keyword>
<accession>A0A0N1JWX0</accession>
<proteinExistence type="predicted"/>
<feature type="compositionally biased region" description="Basic and acidic residues" evidence="4">
    <location>
        <begin position="44"/>
        <end position="59"/>
    </location>
</feature>
<dbReference type="PATRIC" id="fig|66876.3.peg.6579"/>
<evidence type="ECO:0000256" key="2">
    <source>
        <dbReference type="ARBA" id="ARBA00023125"/>
    </source>
</evidence>
<dbReference type="GO" id="GO:0003677">
    <property type="term" value="F:DNA binding"/>
    <property type="evidence" value="ECO:0007669"/>
    <property type="project" value="UniProtKB-KW"/>
</dbReference>
<dbReference type="CDD" id="cd06170">
    <property type="entry name" value="LuxR_C_like"/>
    <property type="match status" value="1"/>
</dbReference>
<dbReference type="InterPro" id="IPR000792">
    <property type="entry name" value="Tscrpt_reg_LuxR_C"/>
</dbReference>
<protein>
    <submittedName>
        <fullName evidence="6">LuxR family transcriptional regulator</fullName>
    </submittedName>
</protein>
<comment type="caution">
    <text evidence="6">The sequence shown here is derived from an EMBL/GenBank/DDBJ whole genome shotgun (WGS) entry which is preliminary data.</text>
</comment>
<evidence type="ECO:0000256" key="3">
    <source>
        <dbReference type="ARBA" id="ARBA00023163"/>
    </source>
</evidence>
<feature type="domain" description="HTH luxR-type" evidence="5">
    <location>
        <begin position="168"/>
        <end position="233"/>
    </location>
</feature>
<dbReference type="EMBL" id="LGKG01000163">
    <property type="protein sequence ID" value="KPC60367.1"/>
    <property type="molecule type" value="Genomic_DNA"/>
</dbReference>
<reference evidence="7" key="1">
    <citation type="submission" date="2015-07" db="EMBL/GenBank/DDBJ databases">
        <authorList>
            <person name="Ju K.-S."/>
            <person name="Doroghazi J.R."/>
            <person name="Metcalf W.W."/>
        </authorList>
    </citation>
    <scope>NUCLEOTIDE SEQUENCE [LARGE SCALE GENOMIC DNA]</scope>
    <source>
        <strain evidence="7">NRRL ISP-5002</strain>
    </source>
</reference>
<dbReference type="Gene3D" id="3.40.50.2300">
    <property type="match status" value="1"/>
</dbReference>
<evidence type="ECO:0000313" key="6">
    <source>
        <dbReference type="EMBL" id="KPC60367.1"/>
    </source>
</evidence>
<dbReference type="AlphaFoldDB" id="A0A0N1JWX0"/>
<dbReference type="PANTHER" id="PTHR44688">
    <property type="entry name" value="DNA-BINDING TRANSCRIPTIONAL ACTIVATOR DEVR_DOSR"/>
    <property type="match status" value="1"/>
</dbReference>
<keyword evidence="7" id="KW-1185">Reference proteome</keyword>
<dbReference type="InterPro" id="IPR016032">
    <property type="entry name" value="Sig_transdc_resp-reg_C-effctor"/>
</dbReference>
<evidence type="ECO:0000256" key="4">
    <source>
        <dbReference type="SAM" id="MobiDB-lite"/>
    </source>
</evidence>
<dbReference type="GO" id="GO:0006355">
    <property type="term" value="P:regulation of DNA-templated transcription"/>
    <property type="evidence" value="ECO:0007669"/>
    <property type="project" value="InterPro"/>
</dbReference>
<evidence type="ECO:0000313" key="7">
    <source>
        <dbReference type="Proteomes" id="UP000037982"/>
    </source>
</evidence>
<keyword evidence="3" id="KW-0804">Transcription</keyword>
<evidence type="ECO:0000259" key="5">
    <source>
        <dbReference type="PROSITE" id="PS50043"/>
    </source>
</evidence>
<feature type="region of interest" description="Disordered" evidence="4">
    <location>
        <begin position="39"/>
        <end position="59"/>
    </location>
</feature>
<dbReference type="SUPFAM" id="SSF46894">
    <property type="entry name" value="C-terminal effector domain of the bipartite response regulators"/>
    <property type="match status" value="1"/>
</dbReference>
<dbReference type="PANTHER" id="PTHR44688:SF16">
    <property type="entry name" value="DNA-BINDING TRANSCRIPTIONAL ACTIVATOR DEVR_DOSR"/>
    <property type="match status" value="1"/>
</dbReference>
<name>A0A0N1JWX0_9ACTN</name>
<dbReference type="Proteomes" id="UP000037982">
    <property type="component" value="Unassembled WGS sequence"/>
</dbReference>
<gene>
    <name evidence="6" type="ORF">ADL29_29950</name>
</gene>
<organism evidence="6 7">
    <name type="scientific">Streptomyces chattanoogensis</name>
    <dbReference type="NCBI Taxonomy" id="66876"/>
    <lineage>
        <taxon>Bacteria</taxon>
        <taxon>Bacillati</taxon>
        <taxon>Actinomycetota</taxon>
        <taxon>Actinomycetes</taxon>
        <taxon>Kitasatosporales</taxon>
        <taxon>Streptomycetaceae</taxon>
        <taxon>Streptomyces</taxon>
    </lineage>
</organism>
<evidence type="ECO:0000256" key="1">
    <source>
        <dbReference type="ARBA" id="ARBA00023015"/>
    </source>
</evidence>
<dbReference type="SMART" id="SM00421">
    <property type="entry name" value="HTH_LUXR"/>
    <property type="match status" value="1"/>
</dbReference>
<sequence>MNGDEKRNTVTVHASDPLSRAGVVSHLQHQPTVEIVQDLSGAAARERAEQAERGREKEGGGEAVGAVAVMLIDRFDEIATAELRRLVRGGEQRVVLIARDLREPELMAVVEYGVRAILWRHQATPQRLLRAVQSAARDEGDLPPDLISRLLTQVGRLRRSAVTSASVAFVPTLGMAPREVDVLRLVAEGLDTRQISEKLAYSERTVKNVLHALMTRLQLHNRAHAVAYALREGYL</sequence>